<reference evidence="2 3" key="1">
    <citation type="submission" date="2014-08" db="EMBL/GenBank/DDBJ databases">
        <title>Methylacidiphilum kamchatkense strain Kam1 draft genome sequence.</title>
        <authorList>
            <person name="Birkeland N.-K."/>
            <person name="Erikstad H.A."/>
        </authorList>
    </citation>
    <scope>NUCLEOTIDE SEQUENCE [LARGE SCALE GENOMIC DNA]</scope>
    <source>
        <strain evidence="2 3">Kam1</strain>
    </source>
</reference>
<dbReference type="EMBL" id="JQNX01000029">
    <property type="protein sequence ID" value="KIE57704.1"/>
    <property type="molecule type" value="Genomic_DNA"/>
</dbReference>
<accession>A0ABR4ZU75</accession>
<proteinExistence type="predicted"/>
<feature type="domain" description="IstB-like ATP-binding" evidence="1">
    <location>
        <begin position="1"/>
        <end position="76"/>
    </location>
</feature>
<dbReference type="InterPro" id="IPR027417">
    <property type="entry name" value="P-loop_NTPase"/>
</dbReference>
<evidence type="ECO:0000313" key="2">
    <source>
        <dbReference type="EMBL" id="KIE57704.1"/>
    </source>
</evidence>
<dbReference type="Proteomes" id="UP000031594">
    <property type="component" value="Unassembled WGS sequence"/>
</dbReference>
<name>A0ABR4ZU75_9BACT</name>
<organism evidence="2 3">
    <name type="scientific">Methylacidiphilum kamchatkense Kam1</name>
    <dbReference type="NCBI Taxonomy" id="1202785"/>
    <lineage>
        <taxon>Bacteria</taxon>
        <taxon>Pseudomonadati</taxon>
        <taxon>Verrucomicrobiota</taxon>
        <taxon>Methylacidiphilae</taxon>
        <taxon>Methylacidiphilales</taxon>
        <taxon>Methylacidiphilaceae</taxon>
        <taxon>Methylacidiphilum (ex Ratnadevi et al. 2023)</taxon>
    </lineage>
</organism>
<dbReference type="Pfam" id="PF01695">
    <property type="entry name" value="IstB_IS21"/>
    <property type="match status" value="1"/>
</dbReference>
<protein>
    <submittedName>
        <fullName evidence="2">Transposase</fullName>
    </submittedName>
</protein>
<sequence>MLIVDDWGEPLNAEQARDLWEILDDRYQRTVTMITSQVPLAQWHGLFADPTIADAVLDRVGHQAYRIELRGESLRKTLPPAMAAGTTES</sequence>
<evidence type="ECO:0000313" key="3">
    <source>
        <dbReference type="Proteomes" id="UP000031594"/>
    </source>
</evidence>
<dbReference type="InterPro" id="IPR002611">
    <property type="entry name" value="IstB_ATP-bd"/>
</dbReference>
<keyword evidence="3" id="KW-1185">Reference proteome</keyword>
<gene>
    <name evidence="2" type="ORF">A946_11825</name>
</gene>
<evidence type="ECO:0000259" key="1">
    <source>
        <dbReference type="Pfam" id="PF01695"/>
    </source>
</evidence>
<dbReference type="Gene3D" id="3.40.50.300">
    <property type="entry name" value="P-loop containing nucleotide triphosphate hydrolases"/>
    <property type="match status" value="1"/>
</dbReference>
<comment type="caution">
    <text evidence="2">The sequence shown here is derived from an EMBL/GenBank/DDBJ whole genome shotgun (WGS) entry which is preliminary data.</text>
</comment>